<feature type="domain" description="Alpha-2-macroglobulin" evidence="3">
    <location>
        <begin position="824"/>
        <end position="914"/>
    </location>
</feature>
<evidence type="ECO:0000259" key="2">
    <source>
        <dbReference type="SMART" id="SM01359"/>
    </source>
</evidence>
<dbReference type="Pfam" id="PF00207">
    <property type="entry name" value="A2M"/>
    <property type="match status" value="1"/>
</dbReference>
<comment type="similarity">
    <text evidence="1">Belongs to the protease inhibitor I39 (alpha-2-macroglobulin) family. Bacterial alpha-2-macroglobulin subfamily.</text>
</comment>
<protein>
    <recommendedName>
        <fullName evidence="6">Alpha-2-macroglobulin</fullName>
    </recommendedName>
</protein>
<dbReference type="Gene3D" id="1.50.10.20">
    <property type="match status" value="1"/>
</dbReference>
<dbReference type="PANTHER" id="PTHR40094:SF1">
    <property type="entry name" value="UBIQUITIN DOMAIN-CONTAINING PROTEIN"/>
    <property type="match status" value="1"/>
</dbReference>
<evidence type="ECO:0000259" key="3">
    <source>
        <dbReference type="SMART" id="SM01360"/>
    </source>
</evidence>
<evidence type="ECO:0000313" key="5">
    <source>
        <dbReference type="Proteomes" id="UP000317778"/>
    </source>
</evidence>
<dbReference type="SMART" id="SM01360">
    <property type="entry name" value="A2M"/>
    <property type="match status" value="1"/>
</dbReference>
<dbReference type="SMART" id="SM01359">
    <property type="entry name" value="A2M_N_2"/>
    <property type="match status" value="1"/>
</dbReference>
<dbReference type="InterPro" id="IPR001599">
    <property type="entry name" value="Macroglobln_a2"/>
</dbReference>
<dbReference type="InterPro" id="IPR041246">
    <property type="entry name" value="Bact_MG10"/>
</dbReference>
<proteinExistence type="inferred from homology"/>
<dbReference type="SUPFAM" id="SSF48239">
    <property type="entry name" value="Terpenoid cyclases/Protein prenyltransferases"/>
    <property type="match status" value="1"/>
</dbReference>
<accession>A0A532V956</accession>
<dbReference type="InterPro" id="IPR051802">
    <property type="entry name" value="YfhM-like"/>
</dbReference>
<dbReference type="InterPro" id="IPR011625">
    <property type="entry name" value="A2M_N_BRD"/>
</dbReference>
<dbReference type="SMART" id="SM01419">
    <property type="entry name" value="Thiol-ester_cl"/>
    <property type="match status" value="1"/>
</dbReference>
<dbReference type="Gene3D" id="2.60.40.10">
    <property type="entry name" value="Immunoglobulins"/>
    <property type="match status" value="1"/>
</dbReference>
<feature type="domain" description="Alpha-2-macroglobulin bait region" evidence="2">
    <location>
        <begin position="617"/>
        <end position="756"/>
    </location>
</feature>
<dbReference type="InterPro" id="IPR013783">
    <property type="entry name" value="Ig-like_fold"/>
</dbReference>
<dbReference type="EMBL" id="NJBO01000003">
    <property type="protein sequence ID" value="TKJ43721.1"/>
    <property type="molecule type" value="Genomic_DNA"/>
</dbReference>
<dbReference type="Pfam" id="PF07678">
    <property type="entry name" value="TED_complement"/>
    <property type="match status" value="2"/>
</dbReference>
<dbReference type="Pfam" id="PF01835">
    <property type="entry name" value="MG2"/>
    <property type="match status" value="1"/>
</dbReference>
<dbReference type="GO" id="GO:0004866">
    <property type="term" value="F:endopeptidase inhibitor activity"/>
    <property type="evidence" value="ECO:0007669"/>
    <property type="project" value="InterPro"/>
</dbReference>
<gene>
    <name evidence="4" type="ORF">CEE36_03275</name>
</gene>
<comment type="caution">
    <text evidence="4">The sequence shown here is derived from an EMBL/GenBank/DDBJ whole genome shotgun (WGS) entry which is preliminary data.</text>
</comment>
<evidence type="ECO:0008006" key="6">
    <source>
        <dbReference type="Google" id="ProtNLM"/>
    </source>
</evidence>
<dbReference type="Proteomes" id="UP000317778">
    <property type="component" value="Unassembled WGS sequence"/>
</dbReference>
<dbReference type="Pfam" id="PF17973">
    <property type="entry name" value="bMG10"/>
    <property type="match status" value="1"/>
</dbReference>
<dbReference type="GO" id="GO:0005615">
    <property type="term" value="C:extracellular space"/>
    <property type="evidence" value="ECO:0007669"/>
    <property type="project" value="InterPro"/>
</dbReference>
<dbReference type="InterPro" id="IPR047565">
    <property type="entry name" value="Alpha-macroglob_thiol-ester_cl"/>
</dbReference>
<organism evidence="4 5">
    <name type="scientific">candidate division TA06 bacterium B3_TA06</name>
    <dbReference type="NCBI Taxonomy" id="2012487"/>
    <lineage>
        <taxon>Bacteria</taxon>
        <taxon>Bacteria division TA06</taxon>
    </lineage>
</organism>
<dbReference type="InterPro" id="IPR002890">
    <property type="entry name" value="MG2"/>
</dbReference>
<reference evidence="4 5" key="1">
    <citation type="submission" date="2017-06" db="EMBL/GenBank/DDBJ databases">
        <title>Novel microbial phyla capable of carbon fixation and sulfur reduction in deep-sea sediments.</title>
        <authorList>
            <person name="Huang J."/>
            <person name="Baker B."/>
            <person name="Wang Y."/>
        </authorList>
    </citation>
    <scope>NUCLEOTIDE SEQUENCE [LARGE SCALE GENOMIC DNA]</scope>
    <source>
        <strain evidence="4">B3_TA06</strain>
    </source>
</reference>
<dbReference type="InterPro" id="IPR011626">
    <property type="entry name" value="Alpha-macroglobulin_TED"/>
</dbReference>
<dbReference type="Gene3D" id="2.60.40.1930">
    <property type="match status" value="1"/>
</dbReference>
<dbReference type="Gene3D" id="2.20.130.20">
    <property type="match status" value="1"/>
</dbReference>
<dbReference type="Pfam" id="PF07703">
    <property type="entry name" value="A2M_BRD"/>
    <property type="match status" value="1"/>
</dbReference>
<dbReference type="CDD" id="cd02891">
    <property type="entry name" value="A2M_like"/>
    <property type="match status" value="1"/>
</dbReference>
<sequence length="1525" mass="174927">MKVLALLATLTGGLFAHPYIHLSTSRIYSPGEETEIRLETRDLDVIHFRLYAIEDPIDFFEAQKNMRSPRVRGKAKPVNFFHMLEGLGDRTKRNTRYLAREMMSKESRIGLRDYLGLPPLEKKEAETPERFGPSSIPRLEGYEVLREWSMGFEKKKKDKDDYYYYGRYHYETIDLEITKPGVYLVEAYYGTRVAYTPVVVSEMSVVTKQDPREVYVFAVNAEDGKPRRGAVVVVLSDTNRIATGRTDGKGLFHTSFDTTRLRVLVQDGDNFALLDKYYYYSDEKDQDGAIKVYLHTERPIYRPEQTVYFKGVVRRMRRGTYRTPAGDEVEVVVTDPEGNEIYRHTLASDSWGAFADSLIVPSSSRLGRYTLSATLEETYHSVQFRVEEYRKPSYKVEVELDAEQYVQGDTVKIEVAADYFFGAPVAKAETKLKIYRREHHRYYWYGTSYMDELAGKTDSQGRITFTYVTPKKDRNYRYTFEAQVRDESRRAESGEASAFVASSAVLVDLKPTRYVVEPGEKLEIDIHTHDILNKPVPGTVEIVVYRHYWDKEDKVLARRTMSVGKIGFTTFTFTPSQAGPYYVIAKAKDKQGNQSEEKRWFYSSERGGYYTWKTDRIQIIFDAETYEVGDWAEALVITPYENASIIASLEADNLYDVDIIELEGNTAMLRFKVRSEFVPNVFLSVCGIYEGEFFEHKEKMLVNRKARMLTVELVPERQRYEPGERAKLNVLVKDVRGKPIKADISLAVVDEALYSLAAEIAPSIEDYFYGERADQVATSSSVYYSFYGYERQYQMLSAAAADSVVLAAYKGREEPKVRKKFKDVAYWNAFVRTDGSGRAQVELIWPDNLTTWRATARAISMDTKVGESREKILVTKDLLVRIIPPRFVTERDSLLIPTIVHNYTRTSQEVKLSFSVKGLKLFDNTAHTDTIQPGSTFRVDWPVRCEVPGDVTLTAKAIGSSASDAMELTIPANPHGIERNLVISAFMPKPDQGISRTFSIPEEAELRTITGKLTLTPTLSSALFAGLSYLAKYPYGCVEQTMSCFFPDLVVADLIRDPKRGDPQLAAELPKMIAKGLAKLYGYQHSDGGWGWFEHDETMHFNTTYVMHGLLYATQLGYDVNPTVIRRGLEAINRMLRKDKDVATTDRAYMLYALSMAPDQDKEFIKAQLAALEKTQLDPYSQAFMALSYHEIGEDPKARQTLERLKQEAIADEEMVYWSGRVHIFARWQDDPVEITATTLRAFLAIYPSDGMIPKIIYWLLRERRGNHWKSSKDSALALLALAEFFKTTKDTSPRMEIEFLLNNRRIASYKISQYEILQFNRPLDLELSGVVHGENSLKIQKKGSGNLFTSLVFSYYSKEEGITAGGTELKIQREYYRLIPRVEKDRLVYDKKRLSGPVKVGEPLFVKLYVDCTENFEYVMIQDPIPAGFEVAKDNSRYPISGERYWWGYYDYESWGYMYSGREIHDDHTALFISRLWGGRRELSYVIEPYVPGVYHTMPAVVSLMYFPDKRGHSSEAVITVIEE</sequence>
<name>A0A532V956_UNCT6</name>
<evidence type="ECO:0000256" key="1">
    <source>
        <dbReference type="ARBA" id="ARBA00010556"/>
    </source>
</evidence>
<dbReference type="PANTHER" id="PTHR40094">
    <property type="entry name" value="ALPHA-2-MACROGLOBULIN HOMOLOG"/>
    <property type="match status" value="1"/>
</dbReference>
<dbReference type="InterPro" id="IPR008930">
    <property type="entry name" value="Terpenoid_cyclase/PrenylTrfase"/>
</dbReference>
<evidence type="ECO:0000313" key="4">
    <source>
        <dbReference type="EMBL" id="TKJ43721.1"/>
    </source>
</evidence>